<dbReference type="Gene3D" id="3.80.10.10">
    <property type="entry name" value="Ribonuclease Inhibitor"/>
    <property type="match status" value="1"/>
</dbReference>
<organism evidence="1 2">
    <name type="scientific">Lunasporangiospora selenospora</name>
    <dbReference type="NCBI Taxonomy" id="979761"/>
    <lineage>
        <taxon>Eukaryota</taxon>
        <taxon>Fungi</taxon>
        <taxon>Fungi incertae sedis</taxon>
        <taxon>Mucoromycota</taxon>
        <taxon>Mortierellomycotina</taxon>
        <taxon>Mortierellomycetes</taxon>
        <taxon>Mortierellales</taxon>
        <taxon>Mortierellaceae</taxon>
        <taxon>Lunasporangiospora</taxon>
    </lineage>
</organism>
<accession>A0A9P6G0M2</accession>
<name>A0A9P6G0M2_9FUNG</name>
<evidence type="ECO:0008006" key="3">
    <source>
        <dbReference type="Google" id="ProtNLM"/>
    </source>
</evidence>
<protein>
    <recommendedName>
        <fullName evidence="3">F-box domain-containing protein</fullName>
    </recommendedName>
</protein>
<dbReference type="AlphaFoldDB" id="A0A9P6G0M2"/>
<dbReference type="OrthoDB" id="2382293at2759"/>
<dbReference type="EMBL" id="JAABOA010000213">
    <property type="protein sequence ID" value="KAF9585288.1"/>
    <property type="molecule type" value="Genomic_DNA"/>
</dbReference>
<evidence type="ECO:0000313" key="1">
    <source>
        <dbReference type="EMBL" id="KAF9585288.1"/>
    </source>
</evidence>
<sequence>MEKAFALPEILQIINSYLSTLDRKACSAVSHTWARAMAPWLWHSSSIEPKMEPSKLSALRKYSHLVRKLYVRDSKIQKERYELLFNRLEFVVISCWRDYETVSSQVATLLRHNKSSLQTILQVASDCTNRPFQDAIFDCFYLKHLAISGIVIRDEDLMRKLLDTCSCLTRLQLNMVDISRWSVLITQVEAFPHLEHLDIRPVGHASQIDFLEKCTKLRKLNVTLEDSAIADDVLKVLVSSCPRLCAFVYGSKEVIEKEFWEEVVEALPPMKRLQQTSNFGAPPLDILHRFSRHLFIPLVSSITRHYNTIQVIDLRYFRNCDSIQVQTILCSCPNLRFIRGGMIYGEDIKEGSPWVCLQLRYFGIQLKSSRNKPSFQLHVYKQLSCLAQLRVLDNYEENPQYPILDGHYVSRQYQRYHCMGCFDDFSRVRQRVEGPILGKNDRVELLPSFQKLQYFTAESLREEWRLEEAKWIIQEMPQLQAVHGQFHDNEEIHKSVKEVFTSAGVRYSALEIDPMDFIEEEAS</sequence>
<dbReference type="SUPFAM" id="SSF52047">
    <property type="entry name" value="RNI-like"/>
    <property type="match status" value="1"/>
</dbReference>
<gene>
    <name evidence="1" type="ORF">BGW38_003064</name>
</gene>
<evidence type="ECO:0000313" key="2">
    <source>
        <dbReference type="Proteomes" id="UP000780801"/>
    </source>
</evidence>
<reference evidence="1" key="1">
    <citation type="journal article" date="2020" name="Fungal Divers.">
        <title>Resolving the Mortierellaceae phylogeny through synthesis of multi-gene phylogenetics and phylogenomics.</title>
        <authorList>
            <person name="Vandepol N."/>
            <person name="Liber J."/>
            <person name="Desiro A."/>
            <person name="Na H."/>
            <person name="Kennedy M."/>
            <person name="Barry K."/>
            <person name="Grigoriev I.V."/>
            <person name="Miller A.N."/>
            <person name="O'Donnell K."/>
            <person name="Stajich J.E."/>
            <person name="Bonito G."/>
        </authorList>
    </citation>
    <scope>NUCLEOTIDE SEQUENCE</scope>
    <source>
        <strain evidence="1">KOD1015</strain>
    </source>
</reference>
<keyword evidence="2" id="KW-1185">Reference proteome</keyword>
<dbReference type="InterPro" id="IPR032675">
    <property type="entry name" value="LRR_dom_sf"/>
</dbReference>
<comment type="caution">
    <text evidence="1">The sequence shown here is derived from an EMBL/GenBank/DDBJ whole genome shotgun (WGS) entry which is preliminary data.</text>
</comment>
<proteinExistence type="predicted"/>
<dbReference type="Proteomes" id="UP000780801">
    <property type="component" value="Unassembled WGS sequence"/>
</dbReference>